<dbReference type="PANTHER" id="PTHR21180:SF32">
    <property type="entry name" value="ENDONUCLEASE_EXONUCLEASE_PHOSPHATASE FAMILY DOMAIN-CONTAINING PROTEIN 1"/>
    <property type="match status" value="1"/>
</dbReference>
<keyword evidence="5" id="KW-1185">Reference proteome</keyword>
<sequence>MRTSRADVQSRQRLSNVTARGTAVAGQDAVVEGEPIDEAHEPALDLEPDPLPTSPGWLTDTDDDGHVDTDPHSGSAAGREWLPERWRGARVAIGRRGAVALAVVGLLAAAGAGVGAWRDRPVTQPAPPLAAPAVVASESATPSTAVEAPEEMVVSVQGLVNAPGLKRLEVGSRIADALDAAGGALPQADLISLNMAQRLSDGEQVLVGVAPADGGPPQLGSATVGGAAASGTTAGAAGGAKVDLNAAGAAELDALPGVGPATAEAILQWRKENGRFASVDQLGEVKGIGPAKLAKLKDLVRV</sequence>
<dbReference type="InterPro" id="IPR010994">
    <property type="entry name" value="RuvA_2-like"/>
</dbReference>
<dbReference type="GO" id="GO:0015628">
    <property type="term" value="P:protein secretion by the type II secretion system"/>
    <property type="evidence" value="ECO:0007669"/>
    <property type="project" value="TreeGrafter"/>
</dbReference>
<feature type="domain" description="Helix-hairpin-helix DNA-binding motif class 1" evidence="3">
    <location>
        <begin position="280"/>
        <end position="299"/>
    </location>
</feature>
<dbReference type="SMART" id="SM00278">
    <property type="entry name" value="HhH1"/>
    <property type="match status" value="2"/>
</dbReference>
<evidence type="ECO:0000313" key="4">
    <source>
        <dbReference type="EMBL" id="MDG3013266.1"/>
    </source>
</evidence>
<gene>
    <name evidence="4" type="ORF">NVS88_01695</name>
</gene>
<reference evidence="4" key="1">
    <citation type="submission" date="2022-08" db="EMBL/GenBank/DDBJ databases">
        <title>Genome analysis of Corynebacteriales strain.</title>
        <authorList>
            <person name="Lee S.D."/>
        </authorList>
    </citation>
    <scope>NUCLEOTIDE SEQUENCE</scope>
    <source>
        <strain evidence="4">D3-21</strain>
    </source>
</reference>
<evidence type="ECO:0000256" key="1">
    <source>
        <dbReference type="SAM" id="MobiDB-lite"/>
    </source>
</evidence>
<feature type="compositionally biased region" description="Basic and acidic residues" evidence="1">
    <location>
        <begin position="1"/>
        <end position="10"/>
    </location>
</feature>
<organism evidence="4 5">
    <name type="scientific">Speluncibacter jeojiensis</name>
    <dbReference type="NCBI Taxonomy" id="2710754"/>
    <lineage>
        <taxon>Bacteria</taxon>
        <taxon>Bacillati</taxon>
        <taxon>Actinomycetota</taxon>
        <taxon>Actinomycetes</taxon>
        <taxon>Mycobacteriales</taxon>
        <taxon>Speluncibacteraceae</taxon>
        <taxon>Speluncibacter</taxon>
    </lineage>
</organism>
<dbReference type="AlphaFoldDB" id="A0A9X4RFS5"/>
<proteinExistence type="predicted"/>
<dbReference type="GO" id="GO:0006281">
    <property type="term" value="P:DNA repair"/>
    <property type="evidence" value="ECO:0007669"/>
    <property type="project" value="InterPro"/>
</dbReference>
<feature type="region of interest" description="Disordered" evidence="1">
    <location>
        <begin position="1"/>
        <end position="78"/>
    </location>
</feature>
<dbReference type="Pfam" id="PF12836">
    <property type="entry name" value="HHH_3"/>
    <property type="match status" value="1"/>
</dbReference>
<dbReference type="GO" id="GO:0003677">
    <property type="term" value="F:DNA binding"/>
    <property type="evidence" value="ECO:0007669"/>
    <property type="project" value="InterPro"/>
</dbReference>
<dbReference type="SUPFAM" id="SSF47781">
    <property type="entry name" value="RuvA domain 2-like"/>
    <property type="match status" value="1"/>
</dbReference>
<name>A0A9X4RFS5_9ACTN</name>
<protein>
    <submittedName>
        <fullName evidence="4">Helix-hairpin-helix domain-containing protein</fullName>
    </submittedName>
</protein>
<dbReference type="RefSeq" id="WP_332519022.1">
    <property type="nucleotide sequence ID" value="NZ_JANRHA010000001.1"/>
</dbReference>
<feature type="transmembrane region" description="Helical" evidence="2">
    <location>
        <begin position="97"/>
        <end position="117"/>
    </location>
</feature>
<evidence type="ECO:0000256" key="2">
    <source>
        <dbReference type="SAM" id="Phobius"/>
    </source>
</evidence>
<keyword evidence="2" id="KW-0812">Transmembrane</keyword>
<keyword evidence="2" id="KW-1133">Transmembrane helix</keyword>
<accession>A0A9X4RFS5</accession>
<comment type="caution">
    <text evidence="4">The sequence shown here is derived from an EMBL/GenBank/DDBJ whole genome shotgun (WGS) entry which is preliminary data.</text>
</comment>
<dbReference type="InterPro" id="IPR004509">
    <property type="entry name" value="Competence_ComEA_HhH"/>
</dbReference>
<keyword evidence="2" id="KW-0472">Membrane</keyword>
<dbReference type="InterPro" id="IPR051675">
    <property type="entry name" value="Endo/Exo/Phosphatase_dom_1"/>
</dbReference>
<dbReference type="Proteomes" id="UP001152755">
    <property type="component" value="Unassembled WGS sequence"/>
</dbReference>
<dbReference type="Gene3D" id="1.10.150.320">
    <property type="entry name" value="Photosystem II 12 kDa extrinsic protein"/>
    <property type="match status" value="1"/>
</dbReference>
<evidence type="ECO:0000259" key="3">
    <source>
        <dbReference type="SMART" id="SM00278"/>
    </source>
</evidence>
<dbReference type="InterPro" id="IPR003583">
    <property type="entry name" value="Hlx-hairpin-Hlx_DNA-bd_motif"/>
</dbReference>
<dbReference type="InterPro" id="IPR019554">
    <property type="entry name" value="Soluble_ligand-bd"/>
</dbReference>
<dbReference type="Pfam" id="PF10531">
    <property type="entry name" value="SLBB"/>
    <property type="match status" value="1"/>
</dbReference>
<dbReference type="EMBL" id="JANRHA010000001">
    <property type="protein sequence ID" value="MDG3013266.1"/>
    <property type="molecule type" value="Genomic_DNA"/>
</dbReference>
<dbReference type="NCBIfam" id="TIGR00426">
    <property type="entry name" value="competence protein ComEA helix-hairpin-helix repeat region"/>
    <property type="match status" value="1"/>
</dbReference>
<feature type="domain" description="Helix-hairpin-helix DNA-binding motif class 1" evidence="3">
    <location>
        <begin position="250"/>
        <end position="269"/>
    </location>
</feature>
<dbReference type="GO" id="GO:0015627">
    <property type="term" value="C:type II protein secretion system complex"/>
    <property type="evidence" value="ECO:0007669"/>
    <property type="project" value="TreeGrafter"/>
</dbReference>
<dbReference type="PANTHER" id="PTHR21180">
    <property type="entry name" value="ENDONUCLEASE/EXONUCLEASE/PHOSPHATASE FAMILY DOMAIN-CONTAINING PROTEIN 1"/>
    <property type="match status" value="1"/>
</dbReference>
<evidence type="ECO:0000313" key="5">
    <source>
        <dbReference type="Proteomes" id="UP001152755"/>
    </source>
</evidence>